<reference evidence="1 2" key="1">
    <citation type="submission" date="2020-02" db="EMBL/GenBank/DDBJ databases">
        <authorList>
            <person name="Ma Q."/>
            <person name="Huang Y."/>
            <person name="Song X."/>
            <person name="Pei D."/>
        </authorList>
    </citation>
    <scope>NUCLEOTIDE SEQUENCE [LARGE SCALE GENOMIC DNA]</scope>
    <source>
        <strain evidence="1">Sxm20200214</strain>
        <tissue evidence="1">Leaf</tissue>
    </source>
</reference>
<evidence type="ECO:0000313" key="2">
    <source>
        <dbReference type="Proteomes" id="UP000886595"/>
    </source>
</evidence>
<dbReference type="AlphaFoldDB" id="A0A8X8AYR6"/>
<dbReference type="Proteomes" id="UP000886595">
    <property type="component" value="Unassembled WGS sequence"/>
</dbReference>
<sequence>MVAQLVVVVGIDGPGELGLDSEGAVRPFVAGADVFRRVGVEGREFGLEETMFGEFDCVLEVGVDGLEPREGLALSRDKVDDTGRILDGVEAREREVVRVGVGVLAEDEERELGDDGLM</sequence>
<keyword evidence="2" id="KW-1185">Reference proteome</keyword>
<comment type="caution">
    <text evidence="1">The sequence shown here is derived from an EMBL/GenBank/DDBJ whole genome shotgun (WGS) entry which is preliminary data.</text>
</comment>
<evidence type="ECO:0000313" key="1">
    <source>
        <dbReference type="EMBL" id="KAG2315458.1"/>
    </source>
</evidence>
<accession>A0A8X8AYR6</accession>
<proteinExistence type="predicted"/>
<dbReference type="EMBL" id="JAAMPC010000004">
    <property type="protein sequence ID" value="KAG2315458.1"/>
    <property type="molecule type" value="Genomic_DNA"/>
</dbReference>
<gene>
    <name evidence="1" type="ORF">Bca52824_018580</name>
</gene>
<name>A0A8X8AYR6_BRACI</name>
<protein>
    <submittedName>
        <fullName evidence="1">Uncharacterized protein</fullName>
    </submittedName>
</protein>
<organism evidence="1 2">
    <name type="scientific">Brassica carinata</name>
    <name type="common">Ethiopian mustard</name>
    <name type="synonym">Abyssinian cabbage</name>
    <dbReference type="NCBI Taxonomy" id="52824"/>
    <lineage>
        <taxon>Eukaryota</taxon>
        <taxon>Viridiplantae</taxon>
        <taxon>Streptophyta</taxon>
        <taxon>Embryophyta</taxon>
        <taxon>Tracheophyta</taxon>
        <taxon>Spermatophyta</taxon>
        <taxon>Magnoliopsida</taxon>
        <taxon>eudicotyledons</taxon>
        <taxon>Gunneridae</taxon>
        <taxon>Pentapetalae</taxon>
        <taxon>rosids</taxon>
        <taxon>malvids</taxon>
        <taxon>Brassicales</taxon>
        <taxon>Brassicaceae</taxon>
        <taxon>Brassiceae</taxon>
        <taxon>Brassica</taxon>
    </lineage>
</organism>